<feature type="transmembrane region" description="Helical" evidence="17">
    <location>
        <begin position="25"/>
        <end position="47"/>
    </location>
</feature>
<evidence type="ECO:0000256" key="13">
    <source>
        <dbReference type="ARBA" id="ARBA00023268"/>
    </source>
</evidence>
<feature type="domain" description="Penicillin-binding protein transpeptidase" evidence="18">
    <location>
        <begin position="335"/>
        <end position="636"/>
    </location>
</feature>
<accession>A0A1F7IHD8</accession>
<evidence type="ECO:0000256" key="9">
    <source>
        <dbReference type="ARBA" id="ARBA00022801"/>
    </source>
</evidence>
<comment type="caution">
    <text evidence="20">The sequence shown here is derived from an EMBL/GenBank/DDBJ whole genome shotgun (WGS) entry which is preliminary data.</text>
</comment>
<dbReference type="InterPro" id="IPR036950">
    <property type="entry name" value="PBP_transglycosylase"/>
</dbReference>
<keyword evidence="8" id="KW-0808">Transferase</keyword>
<dbReference type="SUPFAM" id="SSF56601">
    <property type="entry name" value="beta-lactamase/transpeptidase-like"/>
    <property type="match status" value="1"/>
</dbReference>
<dbReference type="FunFam" id="1.10.3810.10:FF:000001">
    <property type="entry name" value="Penicillin-binding protein 1A"/>
    <property type="match status" value="1"/>
</dbReference>
<keyword evidence="5" id="KW-0121">Carboxypeptidase</keyword>
<dbReference type="GO" id="GO:0071555">
    <property type="term" value="P:cell wall organization"/>
    <property type="evidence" value="ECO:0007669"/>
    <property type="project" value="UniProtKB-KW"/>
</dbReference>
<dbReference type="PANTHER" id="PTHR32282:SF11">
    <property type="entry name" value="PENICILLIN-BINDING PROTEIN 1B"/>
    <property type="match status" value="1"/>
</dbReference>
<evidence type="ECO:0000313" key="21">
    <source>
        <dbReference type="Proteomes" id="UP000179270"/>
    </source>
</evidence>
<evidence type="ECO:0000256" key="3">
    <source>
        <dbReference type="ARBA" id="ARBA00007739"/>
    </source>
</evidence>
<dbReference type="GO" id="GO:0009002">
    <property type="term" value="F:serine-type D-Ala-D-Ala carboxypeptidase activity"/>
    <property type="evidence" value="ECO:0007669"/>
    <property type="project" value="UniProtKB-EC"/>
</dbReference>
<comment type="catalytic activity">
    <reaction evidence="15">
        <text>Preferential cleavage: (Ac)2-L-Lys-D-Ala-|-D-Ala. Also transpeptidation of peptidyl-alanyl moieties that are N-acyl substituents of D-alanine.</text>
        <dbReference type="EC" id="3.4.16.4"/>
    </reaction>
</comment>
<dbReference type="GO" id="GO:0030288">
    <property type="term" value="C:outer membrane-bounded periplasmic space"/>
    <property type="evidence" value="ECO:0007669"/>
    <property type="project" value="TreeGrafter"/>
</dbReference>
<dbReference type="GO" id="GO:0008658">
    <property type="term" value="F:penicillin binding"/>
    <property type="evidence" value="ECO:0007669"/>
    <property type="project" value="InterPro"/>
</dbReference>
<keyword evidence="12 17" id="KW-0472">Membrane</keyword>
<evidence type="ECO:0000256" key="11">
    <source>
        <dbReference type="ARBA" id="ARBA00022984"/>
    </source>
</evidence>
<dbReference type="STRING" id="1802055.A3A74_00790"/>
<keyword evidence="11" id="KW-0573">Peptidoglycan synthesis</keyword>
<evidence type="ECO:0000259" key="19">
    <source>
        <dbReference type="Pfam" id="PF00912"/>
    </source>
</evidence>
<organism evidence="20 21">
    <name type="scientific">Candidatus Roizmanbacteria bacterium RIFCSPLOWO2_01_FULL_35_13</name>
    <dbReference type="NCBI Taxonomy" id="1802055"/>
    <lineage>
        <taxon>Bacteria</taxon>
        <taxon>Candidatus Roizmaniibacteriota</taxon>
    </lineage>
</organism>
<dbReference type="GO" id="GO:0008360">
    <property type="term" value="P:regulation of cell shape"/>
    <property type="evidence" value="ECO:0007669"/>
    <property type="project" value="UniProtKB-KW"/>
</dbReference>
<dbReference type="PANTHER" id="PTHR32282">
    <property type="entry name" value="BINDING PROTEIN TRANSPEPTIDASE, PUTATIVE-RELATED"/>
    <property type="match status" value="1"/>
</dbReference>
<dbReference type="GO" id="GO:0006508">
    <property type="term" value="P:proteolysis"/>
    <property type="evidence" value="ECO:0007669"/>
    <property type="project" value="UniProtKB-KW"/>
</dbReference>
<proteinExistence type="inferred from homology"/>
<keyword evidence="17" id="KW-1133">Transmembrane helix</keyword>
<comment type="catalytic activity">
    <reaction evidence="16">
        <text>[GlcNAc-(1-&gt;4)-Mur2Ac(oyl-L-Ala-gamma-D-Glu-L-Lys-D-Ala-D-Ala)](n)-di-trans,octa-cis-undecaprenyl diphosphate + beta-D-GlcNAc-(1-&gt;4)-Mur2Ac(oyl-L-Ala-gamma-D-Glu-L-Lys-D-Ala-D-Ala)-di-trans,octa-cis-undecaprenyl diphosphate = [GlcNAc-(1-&gt;4)-Mur2Ac(oyl-L-Ala-gamma-D-Glu-L-Lys-D-Ala-D-Ala)](n+1)-di-trans,octa-cis-undecaprenyl diphosphate + di-trans,octa-cis-undecaprenyl diphosphate + H(+)</text>
        <dbReference type="Rhea" id="RHEA:23708"/>
        <dbReference type="Rhea" id="RHEA-COMP:9602"/>
        <dbReference type="Rhea" id="RHEA-COMP:9603"/>
        <dbReference type="ChEBI" id="CHEBI:15378"/>
        <dbReference type="ChEBI" id="CHEBI:58405"/>
        <dbReference type="ChEBI" id="CHEBI:60033"/>
        <dbReference type="ChEBI" id="CHEBI:78435"/>
        <dbReference type="EC" id="2.4.99.28"/>
    </reaction>
</comment>
<name>A0A1F7IHD8_9BACT</name>
<keyword evidence="9" id="KW-0378">Hydrolase</keyword>
<gene>
    <name evidence="20" type="ORF">A3A74_00790</name>
</gene>
<dbReference type="GO" id="GO:0009252">
    <property type="term" value="P:peptidoglycan biosynthetic process"/>
    <property type="evidence" value="ECO:0007669"/>
    <property type="project" value="UniProtKB-KW"/>
</dbReference>
<evidence type="ECO:0000256" key="14">
    <source>
        <dbReference type="ARBA" id="ARBA00023316"/>
    </source>
</evidence>
<evidence type="ECO:0000256" key="16">
    <source>
        <dbReference type="ARBA" id="ARBA00049902"/>
    </source>
</evidence>
<protein>
    <submittedName>
        <fullName evidence="20">Uncharacterized protein</fullName>
    </submittedName>
</protein>
<evidence type="ECO:0000256" key="5">
    <source>
        <dbReference type="ARBA" id="ARBA00022645"/>
    </source>
</evidence>
<evidence type="ECO:0000256" key="4">
    <source>
        <dbReference type="ARBA" id="ARBA00022475"/>
    </source>
</evidence>
<evidence type="ECO:0000256" key="15">
    <source>
        <dbReference type="ARBA" id="ARBA00034000"/>
    </source>
</evidence>
<dbReference type="GO" id="GO:0008955">
    <property type="term" value="F:peptidoglycan glycosyltransferase activity"/>
    <property type="evidence" value="ECO:0007669"/>
    <property type="project" value="UniProtKB-EC"/>
</dbReference>
<keyword evidence="13" id="KW-0511">Multifunctional enzyme</keyword>
<sequence>MKKLIKKIHKKIKTKIDGSKHSKKIYLGLILCGIFTSVVSIYFFIFYQLPSPMSLKDYKVVPLSTHILDRNGKLLYEIFKDEKRTLVKVNELPTYVKQATIAIEDKNFYKHGGVSFVGGILRAMKDTLLRQKLQGGSTITQQLVKSALLTPERTIRRKMREIVLAFWTESIFSKDEILELYLNQVPYGGSAYGIEEAAQTYFNKSAKKLNLAEAAFLAGLPQAPSFYSPYLNPDRALKRRNEVLKAMLAEKYIDKETYDKLTKQKISVKLLKQNIKAPHFTFYVKSQLEELYGIKQVEEGGLQVTTTLDLGIQENAEKILKEELEKIEDLKVSNGAILVTRPSTGEILSMVGSVDYFASPSGAFNVTTAERQPGSSIKPINYAIGLERKIVTAATLFLDIPSCFFAAGQPIKYCPNNYDGVFHGASQLRFALGNSYNIPAVKMLAINGVENFVASSSAFMITSFKDPKNYGLSLTLGGGEVRMTEMAQAFSSFPNRGIPKKLNAILQVKNKKGEILYTYKDSNYVKDIRKPLQSPNFFAIKGKPAISQETAFIISHILLDNNARSAAFGSSSFLNIPGKAVSVKTGTTDDKKDNWTIGYTPNFLTVVWVGNNDNTPMHPYLTSGVTGAAPIWNKVMTFVLKNQSDLWPVRPADVIGRQVCWETGNMMNKNPDGTESCKPRFEYFIKGTENISNDTKIEKTTVPVNRDTGKMTTIEDSAHEMKEKTIIKDKFSTYCADCTPDYPVPTTSPTPNP</sequence>
<keyword evidence="4" id="KW-1003">Cell membrane</keyword>
<dbReference type="SUPFAM" id="SSF53955">
    <property type="entry name" value="Lysozyme-like"/>
    <property type="match status" value="1"/>
</dbReference>
<comment type="similarity">
    <text evidence="2">In the C-terminal section; belongs to the transpeptidase family.</text>
</comment>
<evidence type="ECO:0000256" key="10">
    <source>
        <dbReference type="ARBA" id="ARBA00022960"/>
    </source>
</evidence>
<dbReference type="Gene3D" id="3.40.710.10">
    <property type="entry name" value="DD-peptidase/beta-lactamase superfamily"/>
    <property type="match status" value="1"/>
</dbReference>
<feature type="domain" description="Glycosyl transferase family 51" evidence="19">
    <location>
        <begin position="72"/>
        <end position="247"/>
    </location>
</feature>
<evidence type="ECO:0000256" key="7">
    <source>
        <dbReference type="ARBA" id="ARBA00022676"/>
    </source>
</evidence>
<dbReference type="InterPro" id="IPR023346">
    <property type="entry name" value="Lysozyme-like_dom_sf"/>
</dbReference>
<dbReference type="InterPro" id="IPR001264">
    <property type="entry name" value="Glyco_trans_51"/>
</dbReference>
<dbReference type="InterPro" id="IPR001460">
    <property type="entry name" value="PCN-bd_Tpept"/>
</dbReference>
<evidence type="ECO:0000256" key="8">
    <source>
        <dbReference type="ARBA" id="ARBA00022679"/>
    </source>
</evidence>
<comment type="subcellular location">
    <subcellularLocation>
        <location evidence="1">Cell membrane</location>
    </subcellularLocation>
</comment>
<dbReference type="InterPro" id="IPR012338">
    <property type="entry name" value="Beta-lactam/transpept-like"/>
</dbReference>
<reference evidence="20 21" key="1">
    <citation type="journal article" date="2016" name="Nat. Commun.">
        <title>Thousands of microbial genomes shed light on interconnected biogeochemical processes in an aquifer system.</title>
        <authorList>
            <person name="Anantharaman K."/>
            <person name="Brown C.T."/>
            <person name="Hug L.A."/>
            <person name="Sharon I."/>
            <person name="Castelle C.J."/>
            <person name="Probst A.J."/>
            <person name="Thomas B.C."/>
            <person name="Singh A."/>
            <person name="Wilkins M.J."/>
            <person name="Karaoz U."/>
            <person name="Brodie E.L."/>
            <person name="Williams K.H."/>
            <person name="Hubbard S.S."/>
            <person name="Banfield J.F."/>
        </authorList>
    </citation>
    <scope>NUCLEOTIDE SEQUENCE [LARGE SCALE GENOMIC DNA]</scope>
</reference>
<keyword evidence="17" id="KW-0812">Transmembrane</keyword>
<evidence type="ECO:0000259" key="18">
    <source>
        <dbReference type="Pfam" id="PF00905"/>
    </source>
</evidence>
<evidence type="ECO:0000256" key="6">
    <source>
        <dbReference type="ARBA" id="ARBA00022670"/>
    </source>
</evidence>
<dbReference type="Pfam" id="PF00905">
    <property type="entry name" value="Transpeptidase"/>
    <property type="match status" value="1"/>
</dbReference>
<evidence type="ECO:0000256" key="17">
    <source>
        <dbReference type="SAM" id="Phobius"/>
    </source>
</evidence>
<dbReference type="Pfam" id="PF00912">
    <property type="entry name" value="Transgly"/>
    <property type="match status" value="1"/>
</dbReference>
<dbReference type="Proteomes" id="UP000179270">
    <property type="component" value="Unassembled WGS sequence"/>
</dbReference>
<evidence type="ECO:0000313" key="20">
    <source>
        <dbReference type="EMBL" id="OGK42735.1"/>
    </source>
</evidence>
<dbReference type="Gene3D" id="1.10.3810.10">
    <property type="entry name" value="Biosynthetic peptidoglycan transglycosylase-like"/>
    <property type="match status" value="1"/>
</dbReference>
<keyword evidence="6" id="KW-0645">Protease</keyword>
<evidence type="ECO:0000256" key="2">
    <source>
        <dbReference type="ARBA" id="ARBA00007090"/>
    </source>
</evidence>
<dbReference type="GO" id="GO:0005886">
    <property type="term" value="C:plasma membrane"/>
    <property type="evidence" value="ECO:0007669"/>
    <property type="project" value="UniProtKB-SubCell"/>
</dbReference>
<evidence type="ECO:0000256" key="1">
    <source>
        <dbReference type="ARBA" id="ARBA00004236"/>
    </source>
</evidence>
<dbReference type="InterPro" id="IPR050396">
    <property type="entry name" value="Glycosyltr_51/Transpeptidase"/>
</dbReference>
<dbReference type="AlphaFoldDB" id="A0A1F7IHD8"/>
<comment type="similarity">
    <text evidence="3">In the N-terminal section; belongs to the glycosyltransferase 51 family.</text>
</comment>
<keyword evidence="14" id="KW-0961">Cell wall biogenesis/degradation</keyword>
<evidence type="ECO:0000256" key="12">
    <source>
        <dbReference type="ARBA" id="ARBA00023136"/>
    </source>
</evidence>
<dbReference type="EMBL" id="MGAF01000004">
    <property type="protein sequence ID" value="OGK42735.1"/>
    <property type="molecule type" value="Genomic_DNA"/>
</dbReference>
<keyword evidence="10" id="KW-0133">Cell shape</keyword>
<keyword evidence="7" id="KW-0328">Glycosyltransferase</keyword>